<sequence length="126" mass="12252">MPQSRRPAGRGLLLLVLLAGVLGMHGLPPAPAPARAAGHAMTAPHHEVSVTGPGEDCLHTGGSSGHAEHADAACAASGISSAYVPPALTATPAVPGAADGTAATVPEGAVGGRAPPDLSELQLLRI</sequence>
<accession>A0ABV4J310</accession>
<organism evidence="2 3">
    <name type="scientific">Streptomyces pimonensis</name>
    <dbReference type="NCBI Taxonomy" id="2860288"/>
    <lineage>
        <taxon>Bacteria</taxon>
        <taxon>Bacillati</taxon>
        <taxon>Actinomycetota</taxon>
        <taxon>Actinomycetes</taxon>
        <taxon>Kitasatosporales</taxon>
        <taxon>Streptomycetaceae</taxon>
        <taxon>Streptomyces</taxon>
    </lineage>
</organism>
<dbReference type="Proteomes" id="UP001567537">
    <property type="component" value="Unassembled WGS sequence"/>
</dbReference>
<keyword evidence="3" id="KW-1185">Reference proteome</keyword>
<name>A0ABV4J310_9ACTN</name>
<evidence type="ECO:0008006" key="4">
    <source>
        <dbReference type="Google" id="ProtNLM"/>
    </source>
</evidence>
<evidence type="ECO:0000313" key="3">
    <source>
        <dbReference type="Proteomes" id="UP001567537"/>
    </source>
</evidence>
<comment type="caution">
    <text evidence="2">The sequence shown here is derived from an EMBL/GenBank/DDBJ whole genome shotgun (WGS) entry which is preliminary data.</text>
</comment>
<feature type="region of interest" description="Disordered" evidence="1">
    <location>
        <begin position="90"/>
        <end position="116"/>
    </location>
</feature>
<proteinExistence type="predicted"/>
<evidence type="ECO:0000313" key="2">
    <source>
        <dbReference type="EMBL" id="MEZ3181311.1"/>
    </source>
</evidence>
<reference evidence="2 3" key="1">
    <citation type="journal article" date="2021" name="Res Sq">
        <title>Streptomyces Pimoensis sp. nov., Isolated From the Taklimakan Desert in Xinjiang, China.</title>
        <authorList>
            <person name="Zhang P."/>
            <person name="Luo X."/>
            <person name="Luo X."/>
            <person name="Liu Z."/>
            <person name="Xia Z."/>
            <person name="Wan C."/>
            <person name="zhang L."/>
        </authorList>
    </citation>
    <scope>NUCLEOTIDE SEQUENCE [LARGE SCALE GENOMIC DNA]</scope>
    <source>
        <strain evidence="2 3">TRM75549</strain>
    </source>
</reference>
<gene>
    <name evidence="2" type="ORF">KYY02_22250</name>
</gene>
<feature type="region of interest" description="Disordered" evidence="1">
    <location>
        <begin position="29"/>
        <end position="70"/>
    </location>
</feature>
<feature type="compositionally biased region" description="Low complexity" evidence="1">
    <location>
        <begin position="29"/>
        <end position="43"/>
    </location>
</feature>
<protein>
    <recommendedName>
        <fullName evidence="4">Secreted protein</fullName>
    </recommendedName>
</protein>
<evidence type="ECO:0000256" key="1">
    <source>
        <dbReference type="SAM" id="MobiDB-lite"/>
    </source>
</evidence>
<dbReference type="EMBL" id="JAHWZY010000024">
    <property type="protein sequence ID" value="MEZ3181311.1"/>
    <property type="molecule type" value="Genomic_DNA"/>
</dbReference>
<dbReference type="Pfam" id="PF19650">
    <property type="entry name" value="DUF6153"/>
    <property type="match status" value="1"/>
</dbReference>
<dbReference type="InterPro" id="IPR046151">
    <property type="entry name" value="DUF6153"/>
</dbReference>